<feature type="compositionally biased region" description="Acidic residues" evidence="1">
    <location>
        <begin position="792"/>
        <end position="806"/>
    </location>
</feature>
<feature type="compositionally biased region" description="Low complexity" evidence="1">
    <location>
        <begin position="434"/>
        <end position="448"/>
    </location>
</feature>
<dbReference type="STRING" id="1754192.A0A1Y1WPL8"/>
<feature type="chain" id="PRO_5012553423" evidence="2">
    <location>
        <begin position="21"/>
        <end position="943"/>
    </location>
</feature>
<feature type="region of interest" description="Disordered" evidence="1">
    <location>
        <begin position="682"/>
        <end position="757"/>
    </location>
</feature>
<feature type="compositionally biased region" description="Basic and acidic residues" evidence="1">
    <location>
        <begin position="922"/>
        <end position="943"/>
    </location>
</feature>
<feature type="compositionally biased region" description="Low complexity" evidence="1">
    <location>
        <begin position="682"/>
        <end position="702"/>
    </location>
</feature>
<protein>
    <submittedName>
        <fullName evidence="3">Uncharacterized protein</fullName>
    </submittedName>
</protein>
<keyword evidence="4" id="KW-1185">Reference proteome</keyword>
<organism evidence="3 4">
    <name type="scientific">Anaeromyces robustus</name>
    <dbReference type="NCBI Taxonomy" id="1754192"/>
    <lineage>
        <taxon>Eukaryota</taxon>
        <taxon>Fungi</taxon>
        <taxon>Fungi incertae sedis</taxon>
        <taxon>Chytridiomycota</taxon>
        <taxon>Chytridiomycota incertae sedis</taxon>
        <taxon>Neocallimastigomycetes</taxon>
        <taxon>Neocallimastigales</taxon>
        <taxon>Neocallimastigaceae</taxon>
        <taxon>Anaeromyces</taxon>
    </lineage>
</organism>
<feature type="compositionally biased region" description="Acidic residues" evidence="1">
    <location>
        <begin position="839"/>
        <end position="852"/>
    </location>
</feature>
<reference evidence="3 4" key="2">
    <citation type="submission" date="2016-08" db="EMBL/GenBank/DDBJ databases">
        <title>Pervasive Adenine N6-methylation of Active Genes in Fungi.</title>
        <authorList>
            <consortium name="DOE Joint Genome Institute"/>
            <person name="Mondo S.J."/>
            <person name="Dannebaum R.O."/>
            <person name="Kuo R.C."/>
            <person name="Labutti K."/>
            <person name="Haridas S."/>
            <person name="Kuo A."/>
            <person name="Salamov A."/>
            <person name="Ahrendt S.R."/>
            <person name="Lipzen A."/>
            <person name="Sullivan W."/>
            <person name="Andreopoulos W.B."/>
            <person name="Clum A."/>
            <person name="Lindquist E."/>
            <person name="Daum C."/>
            <person name="Ramamoorthy G.K."/>
            <person name="Gryganskyi A."/>
            <person name="Culley D."/>
            <person name="Magnuson J.K."/>
            <person name="James T.Y."/>
            <person name="O'Malley M.A."/>
            <person name="Stajich J.E."/>
            <person name="Spatafora J.W."/>
            <person name="Visel A."/>
            <person name="Grigoriev I.V."/>
        </authorList>
    </citation>
    <scope>NUCLEOTIDE SEQUENCE [LARGE SCALE GENOMIC DNA]</scope>
    <source>
        <strain evidence="3 4">S4</strain>
    </source>
</reference>
<feature type="region of interest" description="Disordered" evidence="1">
    <location>
        <begin position="495"/>
        <end position="517"/>
    </location>
</feature>
<dbReference type="AlphaFoldDB" id="A0A1Y1WPL8"/>
<feature type="compositionally biased region" description="Polar residues" evidence="1">
    <location>
        <begin position="456"/>
        <end position="469"/>
    </location>
</feature>
<feature type="region of interest" description="Disordered" evidence="1">
    <location>
        <begin position="430"/>
        <end position="477"/>
    </location>
</feature>
<feature type="compositionally biased region" description="Basic and acidic residues" evidence="1">
    <location>
        <begin position="738"/>
        <end position="751"/>
    </location>
</feature>
<sequence>MNYSYLLIILLSLIVTFTWADENTSNHRITLTPGPITCKYTKKDLTKEYNINTDVVVNCNENNCSFNRENEGISVSAGFLNITSKGTYILKGSLNGQIFIEAPENDFVHLVLEDITIASNQGPAIYGISADKITLTVIGNNTLIDNSEYTLDDGDQKLDACLFADTDFSINGSGSLTVTGNYADAIKCKKDLRIVDSTINIPSANKRGIKVKNSLCVKNVNMDITSEGTAIKVTKSTNPDKGYVVIDSGVINISSGDDGIHAETHLTIYDGFIHIRESIEGLEAQMIDILGGEIYIVSSDDGINASQISVDDEDEYEDFGSIECIPVDGMGNQLPINNDNHENNDITYNSSDTSSNDTDNDIYINIVGGKIYITASGSREDGIDSNGVLYIGGEAEVYVSIDGGSMYGKSSVFDSEGPNIINSGAIVVATSGGNADNTTTNTITTNDDTANDDNEIQQGESKQVNQEANSESDRIKDIEKQLNDERERLKEIEQELEDEREKQNEKALGNEQPKELEKELGDEIERELDDVVDTKVEGEINDEEENKEEVFMDKRHMKRQLQSSKSINEMDESGSIYQAYIYIFVSPQEAGTTLTIIDKNDKVIASYTPNLRYSEILVTSPDIVANEPYTIIIGTNTFSVEALEGSHGTAYTPSVTLPKDITEEPAATPIENDDSIDINISIDNSEMNNGNDYSTNDNNNTSEINDENKSISSPEVSNNNDNNINNNNNNTSEEEADIKDVTNSDIKTSDDEKSDEELGIIEKFKEFFGLGSDDDNDSDKDSNNNVNNDGDNNGDGDIDSAIDSDIDSDKEGEEGKVKDVLDDDDDVVEVKDNDAVQEIVEDNSSDNEDEGIQDVKEDNDNDNDEGAQDVKEDNDDDEGIQDVIEDNDDEDEDIAAGEVEEDKKLYIEEEPPSDQYQLPKRFHFDIKREGDTSGNDKYKWRRE</sequence>
<feature type="compositionally biased region" description="Acidic residues" evidence="1">
    <location>
        <begin position="859"/>
        <end position="900"/>
    </location>
</feature>
<feature type="compositionally biased region" description="Basic and acidic residues" evidence="1">
    <location>
        <begin position="495"/>
        <end position="505"/>
    </location>
</feature>
<proteinExistence type="predicted"/>
<accession>A0A1Y1WPL8</accession>
<evidence type="ECO:0000313" key="4">
    <source>
        <dbReference type="Proteomes" id="UP000193944"/>
    </source>
</evidence>
<comment type="caution">
    <text evidence="3">The sequence shown here is derived from an EMBL/GenBank/DDBJ whole genome shotgun (WGS) entry which is preliminary data.</text>
</comment>
<keyword evidence="2" id="KW-0732">Signal</keyword>
<dbReference type="Proteomes" id="UP000193944">
    <property type="component" value="Unassembled WGS sequence"/>
</dbReference>
<name>A0A1Y1WPL8_9FUNG</name>
<evidence type="ECO:0000256" key="1">
    <source>
        <dbReference type="SAM" id="MobiDB-lite"/>
    </source>
</evidence>
<evidence type="ECO:0000256" key="2">
    <source>
        <dbReference type="SAM" id="SignalP"/>
    </source>
</evidence>
<gene>
    <name evidence="3" type="ORF">BCR32DRAFT_329785</name>
</gene>
<evidence type="ECO:0000313" key="3">
    <source>
        <dbReference type="EMBL" id="ORX75470.1"/>
    </source>
</evidence>
<feature type="compositionally biased region" description="Basic and acidic residues" evidence="1">
    <location>
        <begin position="807"/>
        <end position="820"/>
    </location>
</feature>
<dbReference type="InterPro" id="IPR025584">
    <property type="entry name" value="Cthe_2159"/>
</dbReference>
<feature type="compositionally biased region" description="Low complexity" evidence="1">
    <location>
        <begin position="718"/>
        <end position="730"/>
    </location>
</feature>
<reference evidence="3 4" key="1">
    <citation type="submission" date="2016-08" db="EMBL/GenBank/DDBJ databases">
        <title>A Parts List for Fungal Cellulosomes Revealed by Comparative Genomics.</title>
        <authorList>
            <consortium name="DOE Joint Genome Institute"/>
            <person name="Haitjema C.H."/>
            <person name="Gilmore S.P."/>
            <person name="Henske J.K."/>
            <person name="Solomon K.V."/>
            <person name="De Groot R."/>
            <person name="Kuo A."/>
            <person name="Mondo S.J."/>
            <person name="Salamov A.A."/>
            <person name="Labutti K."/>
            <person name="Zhao Z."/>
            <person name="Chiniquy J."/>
            <person name="Barry K."/>
            <person name="Brewer H.M."/>
            <person name="Purvine S.O."/>
            <person name="Wright A.T."/>
            <person name="Boxma B."/>
            <person name="Van Alen T."/>
            <person name="Hackstein J.H."/>
            <person name="Baker S.E."/>
            <person name="Grigoriev I.V."/>
            <person name="O'Malley M.A."/>
        </authorList>
    </citation>
    <scope>NUCLEOTIDE SEQUENCE [LARGE SCALE GENOMIC DNA]</scope>
    <source>
        <strain evidence="3 4">S4</strain>
    </source>
</reference>
<feature type="region of interest" description="Disordered" evidence="1">
    <location>
        <begin position="769"/>
        <end position="943"/>
    </location>
</feature>
<dbReference type="OrthoDB" id="2140054at2759"/>
<dbReference type="Pfam" id="PF14262">
    <property type="entry name" value="Cthe_2159"/>
    <property type="match status" value="1"/>
</dbReference>
<dbReference type="EMBL" id="MCFG01000354">
    <property type="protein sequence ID" value="ORX75470.1"/>
    <property type="molecule type" value="Genomic_DNA"/>
</dbReference>
<feature type="signal peptide" evidence="2">
    <location>
        <begin position="1"/>
        <end position="20"/>
    </location>
</feature>